<evidence type="ECO:0000256" key="7">
    <source>
        <dbReference type="ARBA" id="ARBA00023163"/>
    </source>
</evidence>
<evidence type="ECO:0000256" key="9">
    <source>
        <dbReference type="ARBA" id="ARBA00072282"/>
    </source>
</evidence>
<keyword evidence="5" id="KW-0238">DNA-binding</keyword>
<evidence type="ECO:0000313" key="13">
    <source>
        <dbReference type="Proteomes" id="UP000664658"/>
    </source>
</evidence>
<evidence type="ECO:0000259" key="11">
    <source>
        <dbReference type="PROSITE" id="PS50931"/>
    </source>
</evidence>
<dbReference type="SUPFAM" id="SSF53850">
    <property type="entry name" value="Periplasmic binding protein-like II"/>
    <property type="match status" value="1"/>
</dbReference>
<dbReference type="FunFam" id="1.10.10.10:FF:000180">
    <property type="entry name" value="Transcriptional activator NhaR"/>
    <property type="match status" value="1"/>
</dbReference>
<dbReference type="Pfam" id="PF00126">
    <property type="entry name" value="HTH_1"/>
    <property type="match status" value="1"/>
</dbReference>
<dbReference type="GeneID" id="69704357"/>
<evidence type="ECO:0000256" key="8">
    <source>
        <dbReference type="ARBA" id="ARBA00057491"/>
    </source>
</evidence>
<evidence type="ECO:0000256" key="1">
    <source>
        <dbReference type="ARBA" id="ARBA00004496"/>
    </source>
</evidence>
<evidence type="ECO:0000256" key="5">
    <source>
        <dbReference type="ARBA" id="ARBA00023125"/>
    </source>
</evidence>
<dbReference type="InterPro" id="IPR036390">
    <property type="entry name" value="WH_DNA-bd_sf"/>
</dbReference>
<evidence type="ECO:0000256" key="10">
    <source>
        <dbReference type="ARBA" id="ARBA00082244"/>
    </source>
</evidence>
<evidence type="ECO:0000256" key="3">
    <source>
        <dbReference type="ARBA" id="ARBA00022490"/>
    </source>
</evidence>
<dbReference type="SUPFAM" id="SSF46785">
    <property type="entry name" value="Winged helix' DNA-binding domain"/>
    <property type="match status" value="1"/>
</dbReference>
<protein>
    <recommendedName>
        <fullName evidence="9">Transcriptional activator protein NhaR</fullName>
    </recommendedName>
    <alternativeName>
        <fullName evidence="10">Na(+)/H(+) antiporter regulatory protein</fullName>
    </alternativeName>
</protein>
<dbReference type="Proteomes" id="UP000664658">
    <property type="component" value="Unassembled WGS sequence"/>
</dbReference>
<dbReference type="GO" id="GO:0005737">
    <property type="term" value="C:cytoplasm"/>
    <property type="evidence" value="ECO:0007669"/>
    <property type="project" value="UniProtKB-SubCell"/>
</dbReference>
<dbReference type="InterPro" id="IPR005119">
    <property type="entry name" value="LysR_subst-bd"/>
</dbReference>
<dbReference type="GO" id="GO:2000142">
    <property type="term" value="P:regulation of DNA-templated transcription initiation"/>
    <property type="evidence" value="ECO:0007669"/>
    <property type="project" value="TreeGrafter"/>
</dbReference>
<dbReference type="PANTHER" id="PTHR30293">
    <property type="entry name" value="TRANSCRIPTIONAL REGULATORY PROTEIN NAC-RELATED"/>
    <property type="match status" value="1"/>
</dbReference>
<sequence>MSHLNFNHLYYFWAVCKHGSVAKAAETLFLTPQTVTGQIRALEQRLDGKLFKRSGRGLEPTELGQLVYRYAERMFSLSQEMLDIVNYRKEANILFDVGVADALSKRLVSRVLQTAVPPSEQIHLRCFESTHELLLEQLSQHKLDMILSDCPVDSSQSEGLFSVKLGECGISFLCRQPAPQAPFPACLQERKLLMPGRRSALGRKLLTWLDQQGLQVQILGEFDDAALMKAFGHYHNAIFVAPSLYVAELSSDGQTVELGKVPTLCEEYYAIFADRMIQHPAVKRVCSEDFTDLFSGQLGVMLGEE</sequence>
<keyword evidence="6" id="KW-0010">Activator</keyword>
<dbReference type="InterPro" id="IPR036388">
    <property type="entry name" value="WH-like_DNA-bd_sf"/>
</dbReference>
<dbReference type="EMBL" id="JAFNAA010000010">
    <property type="protein sequence ID" value="MBO1108708.1"/>
    <property type="molecule type" value="Genomic_DNA"/>
</dbReference>
<keyword evidence="7" id="KW-0804">Transcription</keyword>
<accession>A0A1A9B0Y9</accession>
<comment type="similarity">
    <text evidence="2">Belongs to the LysR transcriptional regulatory family.</text>
</comment>
<name>A0A1A9B0Y9_PLESH</name>
<evidence type="ECO:0000313" key="12">
    <source>
        <dbReference type="EMBL" id="MBO1108708.1"/>
    </source>
</evidence>
<dbReference type="Gene3D" id="1.10.10.10">
    <property type="entry name" value="Winged helix-like DNA-binding domain superfamily/Winged helix DNA-binding domain"/>
    <property type="match status" value="1"/>
</dbReference>
<comment type="subcellular location">
    <subcellularLocation>
        <location evidence="1">Cytoplasm</location>
    </subcellularLocation>
</comment>
<dbReference type="GO" id="GO:0003700">
    <property type="term" value="F:DNA-binding transcription factor activity"/>
    <property type="evidence" value="ECO:0007669"/>
    <property type="project" value="InterPro"/>
</dbReference>
<dbReference type="PANTHER" id="PTHR30293:SF2">
    <property type="entry name" value="TRANSCRIPTIONAL ACTIVATOR PROTEIN NHAR"/>
    <property type="match status" value="1"/>
</dbReference>
<gene>
    <name evidence="12" type="primary">nhaR</name>
    <name evidence="12" type="ORF">J2R62_10830</name>
</gene>
<dbReference type="KEGG" id="pshi:SAMEA2665130_2588"/>
<dbReference type="Pfam" id="PF03466">
    <property type="entry name" value="LysR_substrate"/>
    <property type="match status" value="1"/>
</dbReference>
<keyword evidence="4" id="KW-0805">Transcription regulation</keyword>
<dbReference type="PROSITE" id="PS50931">
    <property type="entry name" value="HTH_LYSR"/>
    <property type="match status" value="1"/>
</dbReference>
<dbReference type="InterPro" id="IPR000847">
    <property type="entry name" value="LysR_HTH_N"/>
</dbReference>
<dbReference type="Gene3D" id="3.40.190.290">
    <property type="match status" value="1"/>
</dbReference>
<proteinExistence type="inferred from homology"/>
<organism evidence="12 13">
    <name type="scientific">Plesiomonas shigelloides</name>
    <name type="common">Aeromonas shigelloides</name>
    <dbReference type="NCBI Taxonomy" id="703"/>
    <lineage>
        <taxon>Bacteria</taxon>
        <taxon>Pseudomonadati</taxon>
        <taxon>Pseudomonadota</taxon>
        <taxon>Gammaproteobacteria</taxon>
        <taxon>Enterobacterales</taxon>
        <taxon>Enterobacteriaceae</taxon>
        <taxon>Plesiomonas</taxon>
    </lineage>
</organism>
<feature type="domain" description="HTH lysR-type" evidence="11">
    <location>
        <begin position="4"/>
        <end position="61"/>
    </location>
</feature>
<dbReference type="AlphaFoldDB" id="A0A1A9B0Y9"/>
<comment type="caution">
    <text evidence="12">The sequence shown here is derived from an EMBL/GenBank/DDBJ whole genome shotgun (WGS) entry which is preliminary data.</text>
</comment>
<dbReference type="RefSeq" id="WP_010864621.1">
    <property type="nucleotide sequence ID" value="NZ_CP027852.1"/>
</dbReference>
<evidence type="ECO:0000256" key="4">
    <source>
        <dbReference type="ARBA" id="ARBA00023015"/>
    </source>
</evidence>
<evidence type="ECO:0000256" key="2">
    <source>
        <dbReference type="ARBA" id="ARBA00009437"/>
    </source>
</evidence>
<reference evidence="12" key="1">
    <citation type="submission" date="2021-03" db="EMBL/GenBank/DDBJ databases">
        <title>Plesiomonas shigelloides zfcc0051, isolated from zebrafish feces.</title>
        <authorList>
            <person name="Vanderhoek Z."/>
            <person name="Gaulke C."/>
        </authorList>
    </citation>
    <scope>NUCLEOTIDE SEQUENCE</scope>
    <source>
        <strain evidence="12">Zfcc0051</strain>
    </source>
</reference>
<comment type="function">
    <text evidence="8">Plays a role in the positive regulation of NhaA.</text>
</comment>
<dbReference type="GO" id="GO:0003677">
    <property type="term" value="F:DNA binding"/>
    <property type="evidence" value="ECO:0007669"/>
    <property type="project" value="UniProtKB-KW"/>
</dbReference>
<dbReference type="NCBIfam" id="NF008284">
    <property type="entry name" value="PRK11062.1"/>
    <property type="match status" value="1"/>
</dbReference>
<keyword evidence="3" id="KW-0963">Cytoplasm</keyword>
<evidence type="ECO:0000256" key="6">
    <source>
        <dbReference type="ARBA" id="ARBA00023159"/>
    </source>
</evidence>